<evidence type="ECO:0000256" key="4">
    <source>
        <dbReference type="ARBA" id="ARBA00022842"/>
    </source>
</evidence>
<evidence type="ECO:0000256" key="1">
    <source>
        <dbReference type="ARBA" id="ARBA00000213"/>
    </source>
</evidence>
<comment type="function">
    <text evidence="8">Releases the supercoiling and torsional tension of DNA, which is introduced during the DNA replication and transcription, by transiently cleaving and rejoining one strand of the DNA duplex. Introduces a single-strand break via transesterification at a target site in duplex DNA. The scissile phosphodiester is attacked by the catalytic tyrosine of the enzyme, resulting in the formation of a DNA-(5'-phosphotyrosyl)-enzyme intermediate and the expulsion of a 3'-OH DNA strand. The free DNA strand then undergoes passage around the unbroken strand, thus removing DNA supercoils. Finally, in the religation step, the DNA 3'-OH attacks the covalent intermediate to expel the active-site tyrosine and restore the DNA phosphodiester backbone.</text>
</comment>
<dbReference type="SMART" id="SM00493">
    <property type="entry name" value="TOPRIM"/>
    <property type="match status" value="1"/>
</dbReference>
<keyword evidence="12" id="KW-1185">Reference proteome</keyword>
<dbReference type="SUPFAM" id="SSF56712">
    <property type="entry name" value="Prokaryotic type I DNA topoisomerase"/>
    <property type="match status" value="1"/>
</dbReference>
<feature type="site" description="Interaction with DNA" evidence="8">
    <location>
        <position position="61"/>
    </location>
</feature>
<keyword evidence="6 8" id="KW-0238">DNA-binding</keyword>
<evidence type="ECO:0000256" key="6">
    <source>
        <dbReference type="ARBA" id="ARBA00023125"/>
    </source>
</evidence>
<accession>A0ABV7CII4</accession>
<dbReference type="PANTHER" id="PTHR11390:SF21">
    <property type="entry name" value="DNA TOPOISOMERASE 3-ALPHA"/>
    <property type="match status" value="1"/>
</dbReference>
<dbReference type="RefSeq" id="WP_377123019.1">
    <property type="nucleotide sequence ID" value="NZ_JBHRSD010000013.1"/>
</dbReference>
<dbReference type="Proteomes" id="UP001595453">
    <property type="component" value="Unassembled WGS sequence"/>
</dbReference>
<feature type="binding site" evidence="8">
    <location>
        <position position="103"/>
    </location>
    <ligand>
        <name>Mg(2+)</name>
        <dbReference type="ChEBI" id="CHEBI:18420"/>
        <label>1</label>
        <note>catalytic</note>
    </ligand>
</feature>
<dbReference type="InterPro" id="IPR023405">
    <property type="entry name" value="Topo_IA_core_domain"/>
</dbReference>
<feature type="site" description="Interaction with DNA" evidence="8">
    <location>
        <position position="178"/>
    </location>
</feature>
<evidence type="ECO:0000259" key="10">
    <source>
        <dbReference type="PROSITE" id="PS52039"/>
    </source>
</evidence>
<dbReference type="InterPro" id="IPR013825">
    <property type="entry name" value="Topo_IA_cen_sub2"/>
</dbReference>
<dbReference type="PANTHER" id="PTHR11390">
    <property type="entry name" value="PROKARYOTIC DNA TOPOISOMERASE"/>
    <property type="match status" value="1"/>
</dbReference>
<dbReference type="InterPro" id="IPR023406">
    <property type="entry name" value="Topo_IA_AS"/>
</dbReference>
<dbReference type="EMBL" id="JBHRSD010000013">
    <property type="protein sequence ID" value="MFC3032474.1"/>
    <property type="molecule type" value="Genomic_DNA"/>
</dbReference>
<evidence type="ECO:0000313" key="12">
    <source>
        <dbReference type="Proteomes" id="UP001595453"/>
    </source>
</evidence>
<feature type="active site" description="O-(5'-phospho-DNA)-tyrosine intermediate" evidence="8">
    <location>
        <position position="328"/>
    </location>
</feature>
<dbReference type="InterPro" id="IPR005738">
    <property type="entry name" value="TopoIII"/>
</dbReference>
<sequence length="637" mass="71538">MRLYIAEKPSLARAIIDVLPKPHNKQDGYVVVGNGDIVSWCIGHLLELAEPQDYDASFAKWQLEHLPIVPTQWQFQAKSKTKKQLNCLIKLIKKADQIVHAGDPDREGQLLVDEVIDYAKATSEQKKAMARLLISDLNPQAVKRALDSLKSNQEFIPLSVSALARVRADWLYGINLTRLFTILGRQRGGGQVLSIGRVQTPVLGLVVKRDAEIAHFQSKPFYEVLAHVANEQSASFSAKWQPSEACEPYQDEEGRVLHRALAENVASRITQQQAQVNKVDKQQRKEQPPLPFNLSALQIEANKAFAMSAKTVLDVCQALYEKHKLITYPRSDSRYLPKEHYAQRFEVSAAIFNNVAESQYQSADLNLRSKCWNDEKVSAHHAIIPTARKVQLTNLSDFEQKIYKLIARQYIVQFFPAYQYQEVKVELNIAGGLFKASSKTQLVAGFKMLSDFQNKSSSAFLPELQVGDMLWCERGEVVEKHTQPPEHFTEATLLAAMTGVARFVQNPEIKRVLKETDGLGTEATRAGIIDLLFKRQFLQRSGKKVLSTALGQALIGAIPESLTLPDRTAIWESQLSLMAQKQHSYSAFMSALEGELSALVNASLQVDMANLQQCVPQKPIKARKWRAKKRSKVVSKA</sequence>
<evidence type="ECO:0000256" key="7">
    <source>
        <dbReference type="ARBA" id="ARBA00023235"/>
    </source>
</evidence>
<dbReference type="InterPro" id="IPR013497">
    <property type="entry name" value="Topo_IA_cen"/>
</dbReference>
<dbReference type="Gene3D" id="1.10.290.10">
    <property type="entry name" value="Topoisomerase I, domain 4"/>
    <property type="match status" value="1"/>
</dbReference>
<dbReference type="InterPro" id="IPR003602">
    <property type="entry name" value="Topo_IA_DNA-bd_dom"/>
</dbReference>
<evidence type="ECO:0000256" key="8">
    <source>
        <dbReference type="HAMAP-Rule" id="MF_00953"/>
    </source>
</evidence>
<keyword evidence="7 8" id="KW-0413">Isomerase</keyword>
<keyword evidence="4 8" id="KW-0460">Magnesium</keyword>
<proteinExistence type="inferred from homology"/>
<comment type="catalytic activity">
    <reaction evidence="1 8">
        <text>ATP-independent breakage of single-stranded DNA, followed by passage and rejoining.</text>
        <dbReference type="EC" id="5.6.2.1"/>
    </reaction>
</comment>
<dbReference type="PROSITE" id="PS00396">
    <property type="entry name" value="TOPO_IA_1"/>
    <property type="match status" value="1"/>
</dbReference>
<dbReference type="Gene3D" id="2.70.20.10">
    <property type="entry name" value="Topoisomerase I, domain 3"/>
    <property type="match status" value="1"/>
</dbReference>
<evidence type="ECO:0000256" key="2">
    <source>
        <dbReference type="ARBA" id="ARBA00009446"/>
    </source>
</evidence>
<dbReference type="InterPro" id="IPR006171">
    <property type="entry name" value="TOPRIM_dom"/>
</dbReference>
<reference evidence="12" key="1">
    <citation type="journal article" date="2019" name="Int. J. Syst. Evol. Microbiol.">
        <title>The Global Catalogue of Microorganisms (GCM) 10K type strain sequencing project: providing services to taxonomists for standard genome sequencing and annotation.</title>
        <authorList>
            <consortium name="The Broad Institute Genomics Platform"/>
            <consortium name="The Broad Institute Genome Sequencing Center for Infectious Disease"/>
            <person name="Wu L."/>
            <person name="Ma J."/>
        </authorList>
    </citation>
    <scope>NUCLEOTIDE SEQUENCE [LARGE SCALE GENOMIC DNA]</scope>
    <source>
        <strain evidence="12">KCTC 42730</strain>
    </source>
</reference>
<dbReference type="PROSITE" id="PS50880">
    <property type="entry name" value="TOPRIM"/>
    <property type="match status" value="1"/>
</dbReference>
<comment type="cofactor">
    <cofactor evidence="8">
        <name>Mg(2+)</name>
        <dbReference type="ChEBI" id="CHEBI:18420"/>
    </cofactor>
    <text evidence="8">Binds two Mg(2+) per subunit.</text>
</comment>
<dbReference type="CDD" id="cd03362">
    <property type="entry name" value="TOPRIM_TopoIA_TopoIII"/>
    <property type="match status" value="1"/>
</dbReference>
<feature type="domain" description="Toprim" evidence="9">
    <location>
        <begin position="1"/>
        <end position="134"/>
    </location>
</feature>
<dbReference type="InterPro" id="IPR013824">
    <property type="entry name" value="Topo_IA_cen_sub1"/>
</dbReference>
<dbReference type="InterPro" id="IPR003601">
    <property type="entry name" value="Topo_IA_2"/>
</dbReference>
<dbReference type="Gene3D" id="3.40.50.140">
    <property type="match status" value="1"/>
</dbReference>
<dbReference type="Gene3D" id="1.10.460.10">
    <property type="entry name" value="Topoisomerase I, domain 2"/>
    <property type="match status" value="1"/>
</dbReference>
<dbReference type="EC" id="5.6.2.1" evidence="8"/>
<dbReference type="NCBIfam" id="NF005829">
    <property type="entry name" value="PRK07726.1"/>
    <property type="match status" value="1"/>
</dbReference>
<dbReference type="InterPro" id="IPR034144">
    <property type="entry name" value="TOPRIM_TopoIII"/>
</dbReference>
<feature type="site" description="Interaction with DNA" evidence="8">
    <location>
        <position position="330"/>
    </location>
</feature>
<dbReference type="SMART" id="SM00436">
    <property type="entry name" value="TOP1Bc"/>
    <property type="match status" value="1"/>
</dbReference>
<protein>
    <recommendedName>
        <fullName evidence="8">DNA topoisomerase 3</fullName>
        <ecNumber evidence="8">5.6.2.1</ecNumber>
    </recommendedName>
    <alternativeName>
        <fullName evidence="8">DNA topoisomerase III</fullName>
    </alternativeName>
</protein>
<feature type="site" description="Interaction with DNA" evidence="8">
    <location>
        <position position="170"/>
    </location>
</feature>
<dbReference type="InterPro" id="IPR013826">
    <property type="entry name" value="Topo_IA_cen_sub3"/>
</dbReference>
<evidence type="ECO:0000313" key="11">
    <source>
        <dbReference type="EMBL" id="MFC3032474.1"/>
    </source>
</evidence>
<organism evidence="11 12">
    <name type="scientific">Pseudoalteromonas fenneropenaei</name>
    <dbReference type="NCBI Taxonomy" id="1737459"/>
    <lineage>
        <taxon>Bacteria</taxon>
        <taxon>Pseudomonadati</taxon>
        <taxon>Pseudomonadota</taxon>
        <taxon>Gammaproteobacteria</taxon>
        <taxon>Alteromonadales</taxon>
        <taxon>Pseudoalteromonadaceae</taxon>
        <taxon>Pseudoalteromonas</taxon>
    </lineage>
</organism>
<gene>
    <name evidence="8" type="primary">topB</name>
    <name evidence="11" type="ORF">ACFOEE_08090</name>
</gene>
<feature type="binding site" evidence="8">
    <location>
        <position position="7"/>
    </location>
    <ligand>
        <name>Mg(2+)</name>
        <dbReference type="ChEBI" id="CHEBI:18420"/>
        <label>1</label>
        <note>catalytic</note>
    </ligand>
</feature>
<evidence type="ECO:0000256" key="3">
    <source>
        <dbReference type="ARBA" id="ARBA00022723"/>
    </source>
</evidence>
<name>A0ABV7CII4_9GAMM</name>
<evidence type="ECO:0000256" key="5">
    <source>
        <dbReference type="ARBA" id="ARBA00023029"/>
    </source>
</evidence>
<feature type="site" description="Interaction with DNA" evidence="8">
    <location>
        <position position="185"/>
    </location>
</feature>
<keyword evidence="5 8" id="KW-0799">Topoisomerase</keyword>
<dbReference type="PROSITE" id="PS52039">
    <property type="entry name" value="TOPO_IA_2"/>
    <property type="match status" value="1"/>
</dbReference>
<feature type="binding site" evidence="8">
    <location>
        <position position="105"/>
    </location>
    <ligand>
        <name>Mg(2+)</name>
        <dbReference type="ChEBI" id="CHEBI:18420"/>
        <label>2</label>
    </ligand>
</feature>
<comment type="similarity">
    <text evidence="2 8">Belongs to the type IA topoisomerase family.</text>
</comment>
<dbReference type="InterPro" id="IPR000380">
    <property type="entry name" value="Topo_IA"/>
</dbReference>
<evidence type="ECO:0000259" key="9">
    <source>
        <dbReference type="PROSITE" id="PS50880"/>
    </source>
</evidence>
<dbReference type="PRINTS" id="PR00417">
    <property type="entry name" value="PRTPISMRASEI"/>
</dbReference>
<dbReference type="Pfam" id="PF01131">
    <property type="entry name" value="Topoisom_bac"/>
    <property type="match status" value="1"/>
</dbReference>
<feature type="region of interest" description="Interaction with DNA" evidence="8">
    <location>
        <begin position="194"/>
        <end position="199"/>
    </location>
</feature>
<dbReference type="HAMAP" id="MF_00953">
    <property type="entry name" value="Topoisom_3_prok"/>
    <property type="match status" value="1"/>
</dbReference>
<keyword evidence="3 8" id="KW-0479">Metal-binding</keyword>
<dbReference type="SMART" id="SM00437">
    <property type="entry name" value="TOP1Ac"/>
    <property type="match status" value="1"/>
</dbReference>
<dbReference type="Pfam" id="PF01751">
    <property type="entry name" value="Toprim"/>
    <property type="match status" value="1"/>
</dbReference>
<dbReference type="CDD" id="cd00186">
    <property type="entry name" value="TOP1Ac"/>
    <property type="match status" value="1"/>
</dbReference>
<dbReference type="GO" id="GO:0003917">
    <property type="term" value="F:DNA topoisomerase type I (single strand cut, ATP-independent) activity"/>
    <property type="evidence" value="ECO:0007669"/>
    <property type="project" value="UniProtKB-EC"/>
</dbReference>
<feature type="domain" description="Topo IA-type catalytic" evidence="10">
    <location>
        <begin position="155"/>
        <end position="600"/>
    </location>
</feature>
<feature type="binding site" evidence="8">
    <location>
        <position position="103"/>
    </location>
    <ligand>
        <name>Mg(2+)</name>
        <dbReference type="ChEBI" id="CHEBI:18420"/>
        <label>2</label>
    </ligand>
</feature>
<dbReference type="NCBIfam" id="TIGR01056">
    <property type="entry name" value="topB"/>
    <property type="match status" value="1"/>
</dbReference>
<comment type="caution">
    <text evidence="11">The sequence shown here is derived from an EMBL/GenBank/DDBJ whole genome shotgun (WGS) entry which is preliminary data.</text>
</comment>